<dbReference type="HOGENOM" id="CLU_2027088_0_0_1"/>
<evidence type="ECO:0000313" key="2">
    <source>
        <dbReference type="EMBL" id="CDK29879.1"/>
    </source>
</evidence>
<gene>
    <name evidence="2" type="ORF">KUCA_T00005873001</name>
</gene>
<keyword evidence="3" id="KW-1185">Reference proteome</keyword>
<evidence type="ECO:0000259" key="1">
    <source>
        <dbReference type="SMART" id="SM00757"/>
    </source>
</evidence>
<feature type="domain" description="CRA" evidence="1">
    <location>
        <begin position="13"/>
        <end position="108"/>
    </location>
</feature>
<dbReference type="STRING" id="1382522.W6MT21"/>
<dbReference type="EMBL" id="HG793131">
    <property type="protein sequence ID" value="CDK29879.1"/>
    <property type="molecule type" value="Genomic_DNA"/>
</dbReference>
<dbReference type="GeneID" id="34523249"/>
<sequence>MISESTKSSQKEQLILQAAEYGRYLQEQYEHNESLVSYLHDISSLLAFENPKDSSHWYLLDSVQKQKVLNDLNKALLARLGKPTDSVFKQIIQHIKLALSLMVEPHRQQSSFINVEEDFLDI</sequence>
<dbReference type="OrthoDB" id="3979646at2759"/>
<dbReference type="SMART" id="SM00757">
    <property type="entry name" value="CRA"/>
    <property type="match status" value="1"/>
</dbReference>
<reference evidence="2" key="2">
    <citation type="submission" date="2014-02" db="EMBL/GenBank/DDBJ databases">
        <title>Complete DNA sequence of /Kuraishia capsulata/ illustrates novel genomic features among budding yeasts (/Saccharomycotina/).</title>
        <authorList>
            <person name="Morales L."/>
            <person name="Noel B."/>
            <person name="Porcel B."/>
            <person name="Marcet-Houben M."/>
            <person name="Hullo M-F."/>
            <person name="Sacerdot C."/>
            <person name="Tekaia F."/>
            <person name="Leh-Louis V."/>
            <person name="Despons L."/>
            <person name="Khanna V."/>
            <person name="Aury J-M."/>
            <person name="Barbe V."/>
            <person name="Couloux A."/>
            <person name="Labadie K."/>
            <person name="Pelletier E."/>
            <person name="Souciet J-L."/>
            <person name="Boekhout T."/>
            <person name="Gabaldon T."/>
            <person name="Wincker P."/>
            <person name="Dujon B."/>
        </authorList>
    </citation>
    <scope>NUCLEOTIDE SEQUENCE</scope>
    <source>
        <strain evidence="2">CBS 1993</strain>
    </source>
</reference>
<evidence type="ECO:0000313" key="3">
    <source>
        <dbReference type="Proteomes" id="UP000019384"/>
    </source>
</evidence>
<name>W6MT21_9ASCO</name>
<organism evidence="2 3">
    <name type="scientific">Kuraishia capsulata CBS 1993</name>
    <dbReference type="NCBI Taxonomy" id="1382522"/>
    <lineage>
        <taxon>Eukaryota</taxon>
        <taxon>Fungi</taxon>
        <taxon>Dikarya</taxon>
        <taxon>Ascomycota</taxon>
        <taxon>Saccharomycotina</taxon>
        <taxon>Pichiomycetes</taxon>
        <taxon>Pichiales</taxon>
        <taxon>Pichiaceae</taxon>
        <taxon>Kuraishia</taxon>
    </lineage>
</organism>
<proteinExistence type="predicted"/>
<dbReference type="Pfam" id="PF10607">
    <property type="entry name" value="CTLH"/>
    <property type="match status" value="1"/>
</dbReference>
<reference evidence="2" key="1">
    <citation type="submission" date="2013-12" db="EMBL/GenBank/DDBJ databases">
        <authorList>
            <person name="Genoscope - CEA"/>
        </authorList>
    </citation>
    <scope>NUCLEOTIDE SEQUENCE</scope>
    <source>
        <strain evidence="2">CBS 1993</strain>
    </source>
</reference>
<dbReference type="InterPro" id="IPR024964">
    <property type="entry name" value="CTLH/CRA"/>
</dbReference>
<dbReference type="Proteomes" id="UP000019384">
    <property type="component" value="Unassembled WGS sequence"/>
</dbReference>
<dbReference type="RefSeq" id="XP_022461861.1">
    <property type="nucleotide sequence ID" value="XM_022603418.1"/>
</dbReference>
<dbReference type="InterPro" id="IPR013144">
    <property type="entry name" value="CRA_dom"/>
</dbReference>
<protein>
    <recommendedName>
        <fullName evidence="1">CRA domain-containing protein</fullName>
    </recommendedName>
</protein>
<accession>W6MT21</accession>
<dbReference type="AlphaFoldDB" id="W6MT21"/>